<dbReference type="Proteomes" id="UP000297910">
    <property type="component" value="Unassembled WGS sequence"/>
</dbReference>
<accession>A0A4Z1F9B0</accession>
<dbReference type="PANTHER" id="PTHR10889">
    <property type="entry name" value="DEOXYRIBOSE-PHOSPHATE ALDOLASE"/>
    <property type="match status" value="1"/>
</dbReference>
<evidence type="ECO:0000313" key="4">
    <source>
        <dbReference type="Proteomes" id="UP000297910"/>
    </source>
</evidence>
<dbReference type="GO" id="GO:0016052">
    <property type="term" value="P:carbohydrate catabolic process"/>
    <property type="evidence" value="ECO:0007669"/>
    <property type="project" value="TreeGrafter"/>
</dbReference>
<organism evidence="3 4">
    <name type="scientific">Botrytis paeoniae</name>
    <dbReference type="NCBI Taxonomy" id="278948"/>
    <lineage>
        <taxon>Eukaryota</taxon>
        <taxon>Fungi</taxon>
        <taxon>Dikarya</taxon>
        <taxon>Ascomycota</taxon>
        <taxon>Pezizomycotina</taxon>
        <taxon>Leotiomycetes</taxon>
        <taxon>Helotiales</taxon>
        <taxon>Sclerotiniaceae</taxon>
        <taxon>Botrytis</taxon>
    </lineage>
</organism>
<dbReference type="SUPFAM" id="SSF51569">
    <property type="entry name" value="Aldolase"/>
    <property type="match status" value="1"/>
</dbReference>
<dbReference type="GO" id="GO:0005737">
    <property type="term" value="C:cytoplasm"/>
    <property type="evidence" value="ECO:0007669"/>
    <property type="project" value="InterPro"/>
</dbReference>
<keyword evidence="1" id="KW-0963">Cytoplasm</keyword>
<sequence length="201" mass="21544">MIDHSLLHPAMTDAEIATGLSIAAKYKFPAGNSTTEVKVFEATKAAEAGGKEIDMVLNIGKALGGDWDYAVVSKGSILKVIFENDFLTDAEIVKLCHICSEDGVAFVKTSTGYGFVKQSNGMYNYQGATLPHLSLMRENVEEGIQIKAAGGVRTLDDLLRVRILGVMRVGATAIEAILEEAMRRGIGEELVEVNVPPLSSV</sequence>
<dbReference type="PIRSF" id="PIRSF001357">
    <property type="entry name" value="DeoC"/>
    <property type="match status" value="1"/>
</dbReference>
<dbReference type="GO" id="GO:0004139">
    <property type="term" value="F:deoxyribose-phosphate aldolase activity"/>
    <property type="evidence" value="ECO:0007669"/>
    <property type="project" value="InterPro"/>
</dbReference>
<dbReference type="InterPro" id="IPR011343">
    <property type="entry name" value="DeoC"/>
</dbReference>
<feature type="active site" description="Schiff-base intermediate with acetaldehyde" evidence="2">
    <location>
        <position position="108"/>
    </location>
</feature>
<feature type="active site" description="Proton donor/acceptor" evidence="2">
    <location>
        <position position="147"/>
    </location>
</feature>
<protein>
    <submittedName>
        <fullName evidence="3">Uncharacterized protein</fullName>
    </submittedName>
</protein>
<proteinExistence type="predicted"/>
<dbReference type="InterPro" id="IPR002915">
    <property type="entry name" value="DeoC/FbaB/LacD_aldolase"/>
</dbReference>
<dbReference type="Gene3D" id="3.20.20.70">
    <property type="entry name" value="Aldolase class I"/>
    <property type="match status" value="1"/>
</dbReference>
<comment type="caution">
    <text evidence="3">The sequence shown here is derived from an EMBL/GenBank/DDBJ whole genome shotgun (WGS) entry which is preliminary data.</text>
</comment>
<dbReference type="GO" id="GO:0009264">
    <property type="term" value="P:deoxyribonucleotide catabolic process"/>
    <property type="evidence" value="ECO:0007669"/>
    <property type="project" value="InterPro"/>
</dbReference>
<reference evidence="3 4" key="1">
    <citation type="submission" date="2017-12" db="EMBL/GenBank/DDBJ databases">
        <title>Comparative genomics of Botrytis spp.</title>
        <authorList>
            <person name="Valero-Jimenez C.A."/>
            <person name="Tapia P."/>
            <person name="Veloso J."/>
            <person name="Silva-Moreno E."/>
            <person name="Staats M."/>
            <person name="Valdes J.H."/>
            <person name="Van Kan J.A.L."/>
        </authorList>
    </citation>
    <scope>NUCLEOTIDE SEQUENCE [LARGE SCALE GENOMIC DNA]</scope>
    <source>
        <strain evidence="3 4">Bp0003</strain>
    </source>
</reference>
<dbReference type="GO" id="GO:0046386">
    <property type="term" value="P:deoxyribose phosphate catabolic process"/>
    <property type="evidence" value="ECO:0007669"/>
    <property type="project" value="UniProtKB-UniPathway"/>
</dbReference>
<keyword evidence="2" id="KW-0704">Schiff base</keyword>
<dbReference type="InterPro" id="IPR013785">
    <property type="entry name" value="Aldolase_TIM"/>
</dbReference>
<dbReference type="PANTHER" id="PTHR10889:SF1">
    <property type="entry name" value="DEOXYRIBOSE-PHOSPHATE ALDOLASE"/>
    <property type="match status" value="1"/>
</dbReference>
<dbReference type="EMBL" id="PQXI01000223">
    <property type="protein sequence ID" value="TGO21354.1"/>
    <property type="molecule type" value="Genomic_DNA"/>
</dbReference>
<evidence type="ECO:0000256" key="1">
    <source>
        <dbReference type="ARBA" id="ARBA00022490"/>
    </source>
</evidence>
<gene>
    <name evidence="3" type="ORF">BPAE_0224g00020</name>
</gene>
<evidence type="ECO:0000313" key="3">
    <source>
        <dbReference type="EMBL" id="TGO21354.1"/>
    </source>
</evidence>
<evidence type="ECO:0000256" key="2">
    <source>
        <dbReference type="PIRSR" id="PIRSR001357-50"/>
    </source>
</evidence>
<dbReference type="SMART" id="SM01133">
    <property type="entry name" value="DeoC"/>
    <property type="match status" value="1"/>
</dbReference>
<dbReference type="AlphaFoldDB" id="A0A4Z1F9B0"/>
<keyword evidence="4" id="KW-1185">Reference proteome</keyword>
<name>A0A4Z1F9B0_9HELO</name>
<dbReference type="UniPathway" id="UPA00002">
    <property type="reaction ID" value="UER00468"/>
</dbReference>